<keyword evidence="8 11" id="KW-1133">Transmembrane helix</keyword>
<dbReference type="Proteomes" id="UP000315439">
    <property type="component" value="Unassembled WGS sequence"/>
</dbReference>
<dbReference type="Gene3D" id="6.10.340.10">
    <property type="match status" value="1"/>
</dbReference>
<dbReference type="OrthoDB" id="9121563at2"/>
<name>A0A545UJY8_9GAMM</name>
<evidence type="ECO:0000256" key="3">
    <source>
        <dbReference type="ARBA" id="ARBA00012438"/>
    </source>
</evidence>
<evidence type="ECO:0000313" key="13">
    <source>
        <dbReference type="EMBL" id="TQV89769.1"/>
    </source>
</evidence>
<evidence type="ECO:0000256" key="2">
    <source>
        <dbReference type="ARBA" id="ARBA00004141"/>
    </source>
</evidence>
<dbReference type="InterPro" id="IPR003661">
    <property type="entry name" value="HisK_dim/P_dom"/>
</dbReference>
<comment type="caution">
    <text evidence="13">The sequence shown here is derived from an EMBL/GenBank/DDBJ whole genome shotgun (WGS) entry which is preliminary data.</text>
</comment>
<dbReference type="Pfam" id="PF02518">
    <property type="entry name" value="HATPase_c"/>
    <property type="match status" value="1"/>
</dbReference>
<dbReference type="InterPro" id="IPR036890">
    <property type="entry name" value="HATPase_C_sf"/>
</dbReference>
<evidence type="ECO:0000313" key="14">
    <source>
        <dbReference type="Proteomes" id="UP000315439"/>
    </source>
</evidence>
<evidence type="ECO:0000256" key="9">
    <source>
        <dbReference type="ARBA" id="ARBA00023012"/>
    </source>
</evidence>
<dbReference type="EC" id="2.7.13.3" evidence="3"/>
<dbReference type="PROSITE" id="PS50109">
    <property type="entry name" value="HIS_KIN"/>
    <property type="match status" value="1"/>
</dbReference>
<evidence type="ECO:0000256" key="11">
    <source>
        <dbReference type="SAM" id="Phobius"/>
    </source>
</evidence>
<reference evidence="13 14" key="1">
    <citation type="submission" date="2019-07" db="EMBL/GenBank/DDBJ databases">
        <title>Draft genome for Aliikangiella sp. M105.</title>
        <authorList>
            <person name="Wang G."/>
        </authorList>
    </citation>
    <scope>NUCLEOTIDE SEQUENCE [LARGE SCALE GENOMIC DNA]</scope>
    <source>
        <strain evidence="13 14">M105</strain>
    </source>
</reference>
<protein>
    <recommendedName>
        <fullName evidence="3">histidine kinase</fullName>
        <ecNumber evidence="3">2.7.13.3</ecNumber>
    </recommendedName>
</protein>
<dbReference type="PANTHER" id="PTHR45436">
    <property type="entry name" value="SENSOR HISTIDINE KINASE YKOH"/>
    <property type="match status" value="1"/>
</dbReference>
<proteinExistence type="predicted"/>
<keyword evidence="5" id="KW-0808">Transferase</keyword>
<keyword evidence="10 11" id="KW-0472">Membrane</keyword>
<dbReference type="SUPFAM" id="SSF47384">
    <property type="entry name" value="Homodimeric domain of signal transducing histidine kinase"/>
    <property type="match status" value="1"/>
</dbReference>
<evidence type="ECO:0000256" key="6">
    <source>
        <dbReference type="ARBA" id="ARBA00022692"/>
    </source>
</evidence>
<dbReference type="EMBL" id="VIKS01000001">
    <property type="protein sequence ID" value="TQV89769.1"/>
    <property type="molecule type" value="Genomic_DNA"/>
</dbReference>
<dbReference type="SMART" id="SM00387">
    <property type="entry name" value="HATPase_c"/>
    <property type="match status" value="1"/>
</dbReference>
<feature type="transmembrane region" description="Helical" evidence="11">
    <location>
        <begin position="12"/>
        <end position="36"/>
    </location>
</feature>
<feature type="transmembrane region" description="Helical" evidence="11">
    <location>
        <begin position="136"/>
        <end position="159"/>
    </location>
</feature>
<evidence type="ECO:0000256" key="1">
    <source>
        <dbReference type="ARBA" id="ARBA00000085"/>
    </source>
</evidence>
<dbReference type="PANTHER" id="PTHR45436:SF15">
    <property type="entry name" value="SENSOR HISTIDINE KINASE CUSS"/>
    <property type="match status" value="1"/>
</dbReference>
<dbReference type="InterPro" id="IPR005467">
    <property type="entry name" value="His_kinase_dom"/>
</dbReference>
<dbReference type="CDD" id="cd00082">
    <property type="entry name" value="HisKA"/>
    <property type="match status" value="1"/>
</dbReference>
<dbReference type="InterPro" id="IPR036097">
    <property type="entry name" value="HisK_dim/P_sf"/>
</dbReference>
<evidence type="ECO:0000256" key="7">
    <source>
        <dbReference type="ARBA" id="ARBA00022777"/>
    </source>
</evidence>
<dbReference type="GO" id="GO:0000155">
    <property type="term" value="F:phosphorelay sensor kinase activity"/>
    <property type="evidence" value="ECO:0007669"/>
    <property type="project" value="InterPro"/>
</dbReference>
<sequence>MKKSSVSIRKRIVFGFSFSAIFISLVFSLHNFLFIYSIEDAFFERLINEEVQSIHHHYQKTQELPEPSKAFMSIYPDLESAPEEIKKILKEEPERKEISGDNNRHYHVYLSKKQPRFLLIAEVSSYLFVRPIRGKILMFFAISSLVMLLLVWGVGYWIAGKTINPLSKLASLIKETEPDKLPKAFAKEFPSNEIGILASSLEVAMNRIRTFIEREQQFTRDASHELRTPIASIKGAVELFAVRELKPTERELLERISSAIFQMEQSVETLLMLAREESSNQHYVPIRLLPIVEQVVIQNAYLIEEKSVEVDVNISVQQVVSTTEGTLQILLANLISNAFRYTQSGTVTISMSDNLLLISDSGEGIEDSIKHQVTESMVKGANSIGFGIGLSIVKRICEKHGLELKIDSDEKGTVVSIDFSTSH</sequence>
<evidence type="ECO:0000256" key="8">
    <source>
        <dbReference type="ARBA" id="ARBA00022989"/>
    </source>
</evidence>
<keyword evidence="4" id="KW-0597">Phosphoprotein</keyword>
<accession>A0A545UJY8</accession>
<keyword evidence="9" id="KW-0902">Two-component regulatory system</keyword>
<organism evidence="13 14">
    <name type="scientific">Aliikangiella coralliicola</name>
    <dbReference type="NCBI Taxonomy" id="2592383"/>
    <lineage>
        <taxon>Bacteria</taxon>
        <taxon>Pseudomonadati</taxon>
        <taxon>Pseudomonadota</taxon>
        <taxon>Gammaproteobacteria</taxon>
        <taxon>Oceanospirillales</taxon>
        <taxon>Pleioneaceae</taxon>
        <taxon>Aliikangiella</taxon>
    </lineage>
</organism>
<gene>
    <name evidence="13" type="ORF">FLL46_02495</name>
</gene>
<comment type="catalytic activity">
    <reaction evidence="1">
        <text>ATP + protein L-histidine = ADP + protein N-phospho-L-histidine.</text>
        <dbReference type="EC" id="2.7.13.3"/>
    </reaction>
</comment>
<dbReference type="InterPro" id="IPR003594">
    <property type="entry name" value="HATPase_dom"/>
</dbReference>
<dbReference type="Pfam" id="PF00512">
    <property type="entry name" value="HisKA"/>
    <property type="match status" value="1"/>
</dbReference>
<keyword evidence="14" id="KW-1185">Reference proteome</keyword>
<dbReference type="AlphaFoldDB" id="A0A545UJY8"/>
<comment type="subcellular location">
    <subcellularLocation>
        <location evidence="2">Membrane</location>
        <topology evidence="2">Multi-pass membrane protein</topology>
    </subcellularLocation>
</comment>
<evidence type="ECO:0000256" key="5">
    <source>
        <dbReference type="ARBA" id="ARBA00022679"/>
    </source>
</evidence>
<dbReference type="InterPro" id="IPR050428">
    <property type="entry name" value="TCS_sensor_his_kinase"/>
</dbReference>
<dbReference type="RefSeq" id="WP_142891833.1">
    <property type="nucleotide sequence ID" value="NZ_ML660160.1"/>
</dbReference>
<evidence type="ECO:0000256" key="4">
    <source>
        <dbReference type="ARBA" id="ARBA00022553"/>
    </source>
</evidence>
<keyword evidence="6 11" id="KW-0812">Transmembrane</keyword>
<dbReference type="Gene3D" id="1.10.287.130">
    <property type="match status" value="1"/>
</dbReference>
<dbReference type="Gene3D" id="3.30.565.10">
    <property type="entry name" value="Histidine kinase-like ATPase, C-terminal domain"/>
    <property type="match status" value="1"/>
</dbReference>
<feature type="domain" description="Histidine kinase" evidence="12">
    <location>
        <begin position="221"/>
        <end position="423"/>
    </location>
</feature>
<dbReference type="SMART" id="SM00388">
    <property type="entry name" value="HisKA"/>
    <property type="match status" value="1"/>
</dbReference>
<dbReference type="SUPFAM" id="SSF55874">
    <property type="entry name" value="ATPase domain of HSP90 chaperone/DNA topoisomerase II/histidine kinase"/>
    <property type="match status" value="1"/>
</dbReference>
<keyword evidence="7 13" id="KW-0418">Kinase</keyword>
<dbReference type="GO" id="GO:0005886">
    <property type="term" value="C:plasma membrane"/>
    <property type="evidence" value="ECO:0007669"/>
    <property type="project" value="TreeGrafter"/>
</dbReference>
<evidence type="ECO:0000259" key="12">
    <source>
        <dbReference type="PROSITE" id="PS50109"/>
    </source>
</evidence>
<evidence type="ECO:0000256" key="10">
    <source>
        <dbReference type="ARBA" id="ARBA00023136"/>
    </source>
</evidence>